<protein>
    <submittedName>
        <fullName evidence="2">Uncharacterized protein</fullName>
    </submittedName>
</protein>
<evidence type="ECO:0000313" key="2">
    <source>
        <dbReference type="EMBL" id="GAG56811.1"/>
    </source>
</evidence>
<evidence type="ECO:0000256" key="1">
    <source>
        <dbReference type="SAM" id="MobiDB-lite"/>
    </source>
</evidence>
<reference evidence="2" key="1">
    <citation type="journal article" date="2014" name="Front. Microbiol.">
        <title>High frequency of phylogenetically diverse reductive dehalogenase-homologous genes in deep subseafloor sedimentary metagenomes.</title>
        <authorList>
            <person name="Kawai M."/>
            <person name="Futagami T."/>
            <person name="Toyoda A."/>
            <person name="Takaki Y."/>
            <person name="Nishi S."/>
            <person name="Hori S."/>
            <person name="Arai W."/>
            <person name="Tsubouchi T."/>
            <person name="Morono Y."/>
            <person name="Uchiyama I."/>
            <person name="Ito T."/>
            <person name="Fujiyama A."/>
            <person name="Inagaki F."/>
            <person name="Takami H."/>
        </authorList>
    </citation>
    <scope>NUCLEOTIDE SEQUENCE</scope>
    <source>
        <strain evidence="2">Expedition CK06-06</strain>
    </source>
</reference>
<feature type="region of interest" description="Disordered" evidence="1">
    <location>
        <begin position="1"/>
        <end position="31"/>
    </location>
</feature>
<gene>
    <name evidence="2" type="ORF">S01H4_13726</name>
</gene>
<dbReference type="EMBL" id="BART01006039">
    <property type="protein sequence ID" value="GAG56811.1"/>
    <property type="molecule type" value="Genomic_DNA"/>
</dbReference>
<organism evidence="2">
    <name type="scientific">marine sediment metagenome</name>
    <dbReference type="NCBI Taxonomy" id="412755"/>
    <lineage>
        <taxon>unclassified sequences</taxon>
        <taxon>metagenomes</taxon>
        <taxon>ecological metagenomes</taxon>
    </lineage>
</organism>
<dbReference type="AlphaFoldDB" id="X1A9D7"/>
<name>X1A9D7_9ZZZZ</name>
<sequence length="67" mass="7719">MRETGAFKKQAPSPSISLEKAVEEEPVSFGGQRREFKHFKKKRKPVDVTELKKTLEESLNKNNNEDT</sequence>
<comment type="caution">
    <text evidence="2">The sequence shown here is derived from an EMBL/GenBank/DDBJ whole genome shotgun (WGS) entry which is preliminary data.</text>
</comment>
<accession>X1A9D7</accession>
<proteinExistence type="predicted"/>